<dbReference type="GO" id="GO:0008017">
    <property type="term" value="F:microtubule binding"/>
    <property type="evidence" value="ECO:0007669"/>
    <property type="project" value="InterPro"/>
</dbReference>
<dbReference type="GO" id="GO:0000226">
    <property type="term" value="P:microtubule cytoskeleton organization"/>
    <property type="evidence" value="ECO:0007669"/>
    <property type="project" value="TreeGrafter"/>
</dbReference>
<sequence length="1879" mass="206353">MADDRKDEAKAPHWTSSQVAEASSLTPSPEIKEQSGTGEGLVRSANGFPYREDEDGGYGAQGPQSSYSRTKENGINGELATGEKETAEEVSARIVQVVTAEAVAVLKGEQEREAQHKEQPAPLPLAVEETANLPPSPPPSPASEQTATLEEASKMEIHVQEGAGLFAAEPLCTKGSEKGSKTSEQPIHDALVPQPAKTETVGKTEPQSKDGEKTPPALPGHMLDARPQRKEDKLDSDSVGGSFSLHQELKDLHSESKTDKKRAASETLSLESKDDQVESKQSDFASPETIGPSPISELMVGTTKSVESPPSSDTFPAVLPKSDTEDNNKLMQTPTSTDIAKDLSKAEIKQGEFSVVITPASQPVVEQTSTQSVPLWEEEKDMTEDESDEEGYSVSTRQKSRGSDDKGFSTHDQQPIVLNKDIIGEDRDVQKSGQADELEMSGDSATWNIKKEEHGMETFTERFGQERFSEKSEETLENIAFSKSVEGPLPEQSQDSLKGKDSGKDRDEEVLSHAGSEMHKMQLQEDKSGMSTYFETSNLKEDAAKSNMLQQGSDYYELSDTKEQSYDPYCKDFLVSKKDTEDYHQEMYQHSSIPTHEIGYSSLAQGFPEDESREPSSPTERMYTIDPKVYGEKRELHSKNKDDLTLSRSLGLGGRSAIEQRSMSINLPMSCLDSIALGFNFGRTHDLSPLGSDILDNGSGDEGEDYLPATTPAIEKTPQFPPENREADEKAEETQQKEEEEIQVEPLCESPFLAKDYYKNGTVMAPDLPEMLDLAGTRSRLASVGADAEAGQRKPVPSETVVEDSGAIHHLVMDDSHMTLRADSQLEDLGYCVFNKYTVPMPSPVQDSENLTGEGCPFDEKMRRGVATDLSLIEVKLAAAERSKEEKESSVDPTMLGKDFEQERKAIDKLDTVLEKSEEHTDSKEIATSEDTEQEAIRSASPLGRSDNKILMGPEEEISLLSEKEEGGAHGSAETGKAEFPCKPDYDAIKHDLDSAARQVEQEYQSKLGMQVSDPVSEQHTEDQGLIIPTLPQEPVAGAQEEPAPIKDATKLSETEFKEKGGKPDLVHQEAVDKEESYESSGDNDQAPEGLPGELSKPYAGKTEPESPSLSEEETASQLLLAEQPVTEASKAAQEETTEILMENIPQPKKDHVEPPELAAPLKTETLPCDLTSEDRRGAVEEGGEEKEIGQSQEMKEVQLKEQKGEIKEAEEPEKESKAEIKQQEEKKLEQEHEEESKQEQQQEEVKQEIEEKIVQEQKELDSQGENGIKKASEEKDLEEPGEEAEVCKATPGEIPELKGVIESVVTIEDDFITIVQTTVDEGETSSHSVRFAEAPQAETGEEGFYPEREVDTEVEVEVEVAADIEEETKESSLEAPGSPEREEVPCTDYKTETYDDYKDETTIDDSILDTDSIWVDNQDDDRSIMTEQLETVPKEEKAERELRRPSLDKHKKEKPLKTGRGRISTPERKIAKKEPSTVSRDEVRRKKAVYKKAELAKKTEVQAHSPSRKIILKPAIKHARPTHHSCVKRKQTAAGGETNQTPGAFKQAKEKLSDGITKSPEKRSSLPRPSSIIPTRRGMSADRERDENSFSLNSTTTSVRRTTRSEPIRSRTGKSGTSTPTTPGSTAITPGTPPSYSSRTPGTPGTPSYSRTPHTPGTPKSAILVPTEKKVAIIRTPPKSPGTPKQLRLINQPLPDLKNVRSKIGSTDNIRYQPKGGQVRILSKKIDFSDVQSRCGSKDNIKHSAGGGNVQIVTKKIDLSHVTSKCGSLKNIRHRPGGGRVKIESVKLDFKEKAHAKVGSLENAHHVPGGGNIKIDSQKLNFREHAKARVDHGAEIITQSPGRSSVASPRRLSNVSSSGSINLLESPQLATLAEDVTA</sequence>
<comment type="subcellular location">
    <subcellularLocation>
        <location evidence="1 7">Cytoplasm</location>
        <location evidence="1 7">Cytoskeleton</location>
    </subcellularLocation>
</comment>
<feature type="non-terminal residue" evidence="10">
    <location>
        <position position="1"/>
    </location>
</feature>
<dbReference type="PROSITE" id="PS00229">
    <property type="entry name" value="TAU_MAP_1"/>
    <property type="match status" value="1"/>
</dbReference>
<feature type="domain" description="MAP2/Tau projection" evidence="9">
    <location>
        <begin position="352"/>
        <end position="1170"/>
    </location>
</feature>
<dbReference type="PANTHER" id="PTHR11501:SF15">
    <property type="entry name" value="MICROTUBULE-ASSOCIATED PROTEIN 2"/>
    <property type="match status" value="1"/>
</dbReference>
<feature type="compositionally biased region" description="Polar residues" evidence="8">
    <location>
        <begin position="362"/>
        <end position="373"/>
    </location>
</feature>
<dbReference type="EMBL" id="JAPFRF010000001">
    <property type="protein sequence ID" value="KAJ7345255.1"/>
    <property type="molecule type" value="Genomic_DNA"/>
</dbReference>
<feature type="region of interest" description="Disordered" evidence="8">
    <location>
        <begin position="881"/>
        <end position="1291"/>
    </location>
</feature>
<feature type="compositionally biased region" description="Basic and acidic residues" evidence="8">
    <location>
        <begin position="976"/>
        <end position="995"/>
    </location>
</feature>
<feature type="compositionally biased region" description="Basic and acidic residues" evidence="8">
    <location>
        <begin position="1580"/>
        <end position="1589"/>
    </location>
</feature>
<dbReference type="InterPro" id="IPR027324">
    <property type="entry name" value="MAP2/MAP4/Tau"/>
</dbReference>
<feature type="compositionally biased region" description="Basic and acidic residues" evidence="8">
    <location>
        <begin position="881"/>
        <end position="890"/>
    </location>
</feature>
<feature type="region of interest" description="Disordered" evidence="8">
    <location>
        <begin position="696"/>
        <end position="743"/>
    </location>
</feature>
<dbReference type="OrthoDB" id="9378527at2759"/>
<feature type="compositionally biased region" description="Basic and acidic residues" evidence="8">
    <location>
        <begin position="1173"/>
        <end position="1275"/>
    </location>
</feature>
<evidence type="ECO:0000256" key="2">
    <source>
        <dbReference type="ARBA" id="ARBA00022490"/>
    </source>
</evidence>
<keyword evidence="5" id="KW-0677">Repeat</keyword>
<feature type="compositionally biased region" description="Basic and acidic residues" evidence="8">
    <location>
        <begin position="223"/>
        <end position="236"/>
    </location>
</feature>
<feature type="compositionally biased region" description="Basic and acidic residues" evidence="8">
    <location>
        <begin position="898"/>
        <end position="927"/>
    </location>
</feature>
<name>A0A9Q1B8R4_9SAUR</name>
<feature type="compositionally biased region" description="Polar residues" evidence="8">
    <location>
        <begin position="1838"/>
        <end position="1861"/>
    </location>
</feature>
<dbReference type="PROSITE" id="PS51491">
    <property type="entry name" value="TAU_MAP_2"/>
    <property type="match status" value="4"/>
</dbReference>
<evidence type="ECO:0000256" key="1">
    <source>
        <dbReference type="ARBA" id="ARBA00004245"/>
    </source>
</evidence>
<dbReference type="Pfam" id="PF08377">
    <property type="entry name" value="MAP2_projctn"/>
    <property type="match status" value="2"/>
</dbReference>
<gene>
    <name evidence="10" type="ORF">JRQ81_001205</name>
</gene>
<dbReference type="PANTHER" id="PTHR11501">
    <property type="entry name" value="MICROTUBULE-ASSOCIATED PROTEIN"/>
    <property type="match status" value="1"/>
</dbReference>
<evidence type="ECO:0000313" key="11">
    <source>
        <dbReference type="Proteomes" id="UP001142489"/>
    </source>
</evidence>
<dbReference type="GO" id="GO:0031175">
    <property type="term" value="P:neuron projection development"/>
    <property type="evidence" value="ECO:0007669"/>
    <property type="project" value="TreeGrafter"/>
</dbReference>
<feature type="compositionally biased region" description="Basic and acidic residues" evidence="8">
    <location>
        <begin position="109"/>
        <end position="119"/>
    </location>
</feature>
<feature type="compositionally biased region" description="Basic and acidic residues" evidence="8">
    <location>
        <begin position="497"/>
        <end position="528"/>
    </location>
</feature>
<feature type="compositionally biased region" description="Acidic residues" evidence="8">
    <location>
        <begin position="1276"/>
        <end position="1285"/>
    </location>
</feature>
<feature type="compositionally biased region" description="Low complexity" evidence="8">
    <location>
        <begin position="1614"/>
        <end position="1631"/>
    </location>
</feature>
<reference evidence="10" key="1">
    <citation type="journal article" date="2023" name="DNA Res.">
        <title>Chromosome-level genome assembly of Phrynocephalus forsythii using third-generation DNA sequencing and Hi-C analysis.</title>
        <authorList>
            <person name="Qi Y."/>
            <person name="Zhao W."/>
            <person name="Zhao Y."/>
            <person name="Niu C."/>
            <person name="Cao S."/>
            <person name="Zhang Y."/>
        </authorList>
    </citation>
    <scope>NUCLEOTIDE SEQUENCE</scope>
    <source>
        <tissue evidence="10">Muscle</tissue>
    </source>
</reference>
<accession>A0A9Q1B8R4</accession>
<evidence type="ECO:0000256" key="6">
    <source>
        <dbReference type="ARBA" id="ARBA00023212"/>
    </source>
</evidence>
<dbReference type="GO" id="GO:0005874">
    <property type="term" value="C:microtubule"/>
    <property type="evidence" value="ECO:0007669"/>
    <property type="project" value="UniProtKB-KW"/>
</dbReference>
<dbReference type="Pfam" id="PF00418">
    <property type="entry name" value="Tubulin-binding"/>
    <property type="match status" value="4"/>
</dbReference>
<feature type="domain" description="MAP2/Tau projection" evidence="9">
    <location>
        <begin position="1242"/>
        <end position="1531"/>
    </location>
</feature>
<feature type="compositionally biased region" description="Basic and acidic residues" evidence="8">
    <location>
        <begin position="200"/>
        <end position="213"/>
    </location>
</feature>
<organism evidence="10 11">
    <name type="scientific">Phrynocephalus forsythii</name>
    <dbReference type="NCBI Taxonomy" id="171643"/>
    <lineage>
        <taxon>Eukaryota</taxon>
        <taxon>Metazoa</taxon>
        <taxon>Chordata</taxon>
        <taxon>Craniata</taxon>
        <taxon>Vertebrata</taxon>
        <taxon>Euteleostomi</taxon>
        <taxon>Lepidosauria</taxon>
        <taxon>Squamata</taxon>
        <taxon>Bifurcata</taxon>
        <taxon>Unidentata</taxon>
        <taxon>Episquamata</taxon>
        <taxon>Toxicofera</taxon>
        <taxon>Iguania</taxon>
        <taxon>Acrodonta</taxon>
        <taxon>Agamidae</taxon>
        <taxon>Agaminae</taxon>
        <taxon>Phrynocephalus</taxon>
    </lineage>
</organism>
<evidence type="ECO:0000313" key="10">
    <source>
        <dbReference type="EMBL" id="KAJ7345255.1"/>
    </source>
</evidence>
<feature type="compositionally biased region" description="Basic and acidic residues" evidence="8">
    <location>
        <begin position="1"/>
        <end position="11"/>
    </location>
</feature>
<feature type="compositionally biased region" description="Polar residues" evidence="8">
    <location>
        <begin position="1637"/>
        <end position="1656"/>
    </location>
</feature>
<feature type="compositionally biased region" description="Basic and acidic residues" evidence="8">
    <location>
        <begin position="723"/>
        <end position="737"/>
    </location>
</feature>
<dbReference type="InterPro" id="IPR001084">
    <property type="entry name" value="MAP_tubulin-bd_rpt"/>
</dbReference>
<evidence type="ECO:0000256" key="4">
    <source>
        <dbReference type="ARBA" id="ARBA00022701"/>
    </source>
</evidence>
<feature type="compositionally biased region" description="Low complexity" evidence="8">
    <location>
        <begin position="1567"/>
        <end position="1578"/>
    </location>
</feature>
<dbReference type="GO" id="GO:0043005">
    <property type="term" value="C:neuron projection"/>
    <property type="evidence" value="ECO:0007669"/>
    <property type="project" value="TreeGrafter"/>
</dbReference>
<feature type="compositionally biased region" description="Polar residues" evidence="8">
    <location>
        <begin position="302"/>
        <end position="314"/>
    </location>
</feature>
<feature type="compositionally biased region" description="Polar residues" evidence="8">
    <location>
        <begin position="14"/>
        <end position="27"/>
    </location>
</feature>
<protein>
    <recommendedName>
        <fullName evidence="7">Microtubule-associated protein</fullName>
    </recommendedName>
</protein>
<feature type="compositionally biased region" description="Basic and acidic residues" evidence="8">
    <location>
        <begin position="271"/>
        <end position="281"/>
    </location>
</feature>
<evidence type="ECO:0000259" key="9">
    <source>
        <dbReference type="Pfam" id="PF08377"/>
    </source>
</evidence>
<feature type="compositionally biased region" description="Basic and acidic residues" evidence="8">
    <location>
        <begin position="247"/>
        <end position="264"/>
    </location>
</feature>
<evidence type="ECO:0000256" key="7">
    <source>
        <dbReference type="RuleBase" id="RU000686"/>
    </source>
</evidence>
<feature type="region of interest" description="Disordered" evidence="8">
    <location>
        <begin position="1516"/>
        <end position="1667"/>
    </location>
</feature>
<feature type="region of interest" description="Disordered" evidence="8">
    <location>
        <begin position="1"/>
        <end position="88"/>
    </location>
</feature>
<comment type="caution">
    <text evidence="10">The sequence shown here is derived from an EMBL/GenBank/DDBJ whole genome shotgun (WGS) entry which is preliminary data.</text>
</comment>
<evidence type="ECO:0000256" key="5">
    <source>
        <dbReference type="ARBA" id="ARBA00022737"/>
    </source>
</evidence>
<feature type="compositionally biased region" description="Basic and acidic residues" evidence="8">
    <location>
        <begin position="1380"/>
        <end position="1398"/>
    </location>
</feature>
<keyword evidence="6 7" id="KW-0206">Cytoskeleton</keyword>
<keyword evidence="11" id="KW-1185">Reference proteome</keyword>
<keyword evidence="4 7" id="KW-0493">Microtubule</keyword>
<proteinExistence type="predicted"/>
<feature type="compositionally biased region" description="Basic residues" evidence="8">
    <location>
        <begin position="1516"/>
        <end position="1532"/>
    </location>
</feature>
<dbReference type="Proteomes" id="UP001142489">
    <property type="component" value="Unassembled WGS sequence"/>
</dbReference>
<feature type="region of interest" description="Disordered" evidence="8">
    <location>
        <begin position="1425"/>
        <end position="1486"/>
    </location>
</feature>
<feature type="compositionally biased region" description="Basic and acidic residues" evidence="8">
    <location>
        <begin position="1433"/>
        <end position="1451"/>
    </location>
</feature>
<feature type="region of interest" description="Disordered" evidence="8">
    <location>
        <begin position="1834"/>
        <end position="1861"/>
    </location>
</feature>
<feature type="compositionally biased region" description="Acidic residues" evidence="8">
    <location>
        <begin position="376"/>
        <end position="391"/>
    </location>
</feature>
<evidence type="ECO:0000256" key="3">
    <source>
        <dbReference type="ARBA" id="ARBA00022553"/>
    </source>
</evidence>
<feature type="region of interest" description="Disordered" evidence="8">
    <location>
        <begin position="1320"/>
        <end position="1351"/>
    </location>
</feature>
<evidence type="ECO:0000256" key="8">
    <source>
        <dbReference type="SAM" id="MobiDB-lite"/>
    </source>
</evidence>
<feature type="region of interest" description="Disordered" evidence="8">
    <location>
        <begin position="1365"/>
        <end position="1398"/>
    </location>
</feature>
<feature type="compositionally biased region" description="Basic residues" evidence="8">
    <location>
        <begin position="1452"/>
        <end position="1461"/>
    </location>
</feature>
<feature type="compositionally biased region" description="Basic and acidic residues" evidence="8">
    <location>
        <begin position="1466"/>
        <end position="1485"/>
    </location>
</feature>
<dbReference type="InterPro" id="IPR013588">
    <property type="entry name" value="MAP2_projctn"/>
</dbReference>
<feature type="compositionally biased region" description="Basic and acidic residues" evidence="8">
    <location>
        <begin position="1548"/>
        <end position="1565"/>
    </location>
</feature>
<keyword evidence="2 7" id="KW-0963">Cytoplasm</keyword>
<feature type="region of interest" description="Disordered" evidence="8">
    <location>
        <begin position="109"/>
        <end position="338"/>
    </location>
</feature>
<keyword evidence="3" id="KW-0597">Phosphoprotein</keyword>
<feature type="compositionally biased region" description="Basic and acidic residues" evidence="8">
    <location>
        <begin position="1044"/>
        <end position="1077"/>
    </location>
</feature>
<feature type="compositionally biased region" description="Polar residues" evidence="8">
    <location>
        <begin position="329"/>
        <end position="338"/>
    </location>
</feature>
<feature type="compositionally biased region" description="Basic and acidic residues" evidence="8">
    <location>
        <begin position="449"/>
        <end position="474"/>
    </location>
</feature>
<feature type="region of interest" description="Disordered" evidence="8">
    <location>
        <begin position="362"/>
        <end position="535"/>
    </location>
</feature>